<dbReference type="EMBL" id="JANUCT010000014">
    <property type="protein sequence ID" value="MCS3904024.1"/>
    <property type="molecule type" value="Genomic_DNA"/>
</dbReference>
<accession>A0AAE3HKQ2</accession>
<keyword evidence="3" id="KW-1185">Reference proteome</keyword>
<dbReference type="Gene3D" id="2.40.128.130">
    <property type="entry name" value="Autotransporter beta-domain"/>
    <property type="match status" value="1"/>
</dbReference>
<evidence type="ECO:0000259" key="1">
    <source>
        <dbReference type="PROSITE" id="PS51208"/>
    </source>
</evidence>
<organism evidence="2 3">
    <name type="scientific">Methylohalomonas lacus</name>
    <dbReference type="NCBI Taxonomy" id="398773"/>
    <lineage>
        <taxon>Bacteria</taxon>
        <taxon>Pseudomonadati</taxon>
        <taxon>Pseudomonadota</taxon>
        <taxon>Gammaproteobacteria</taxon>
        <taxon>Methylohalomonadales</taxon>
        <taxon>Methylohalomonadaceae</taxon>
        <taxon>Methylohalomonas</taxon>
    </lineage>
</organism>
<dbReference type="SUPFAM" id="SSF103515">
    <property type="entry name" value="Autotransporter"/>
    <property type="match status" value="1"/>
</dbReference>
<dbReference type="RefSeq" id="WP_259056038.1">
    <property type="nucleotide sequence ID" value="NZ_JANUCT010000014.1"/>
</dbReference>
<dbReference type="AlphaFoldDB" id="A0AAE3HKQ2"/>
<dbReference type="InterPro" id="IPR005546">
    <property type="entry name" value="Autotransporte_beta"/>
</dbReference>
<dbReference type="SMART" id="SM00869">
    <property type="entry name" value="Autotransporter"/>
    <property type="match status" value="1"/>
</dbReference>
<sequence>MSDFLYRFSGVIQNRFFGNRRGGGGIAANTGDDMTGRAAGDGFDNWSPWLSYARTRSSNDLASTAYKGTIDSFLLGADYTFSDKLVAGVSLGYDDSNIDTRFNNGGYQTEGYTIAPYVAYLLTDTISVDGALGYSNMNIDQSRTNPIDGNRIVSDTDSDRWFVAANVNKFHQYGNFMLLGRAGLIYSEDDRDGFSERGNGGQTVASNRSEFGQVQIGGEVAYSVHAIEPFASVYYQYDFENETPVVAAGQPRPSGDDDEWRLSGGFRYFGNNGFSGVVEYSGSTSRDNFDSHTLTFIARLQF</sequence>
<comment type="caution">
    <text evidence="2">The sequence shown here is derived from an EMBL/GenBank/DDBJ whole genome shotgun (WGS) entry which is preliminary data.</text>
</comment>
<dbReference type="Pfam" id="PF03797">
    <property type="entry name" value="Autotransporter"/>
    <property type="match status" value="1"/>
</dbReference>
<feature type="domain" description="Autotransporter" evidence="1">
    <location>
        <begin position="41"/>
        <end position="302"/>
    </location>
</feature>
<protein>
    <recommendedName>
        <fullName evidence="1">Autotransporter domain-containing protein</fullName>
    </recommendedName>
</protein>
<reference evidence="2" key="1">
    <citation type="submission" date="2022-08" db="EMBL/GenBank/DDBJ databases">
        <title>Genomic Encyclopedia of Type Strains, Phase III (KMG-III): the genomes of soil and plant-associated and newly described type strains.</title>
        <authorList>
            <person name="Whitman W."/>
        </authorList>
    </citation>
    <scope>NUCLEOTIDE SEQUENCE</scope>
    <source>
        <strain evidence="2">HMT 1</strain>
    </source>
</reference>
<name>A0AAE3HKQ2_9GAMM</name>
<proteinExistence type="predicted"/>
<dbReference type="PROSITE" id="PS51208">
    <property type="entry name" value="AUTOTRANSPORTER"/>
    <property type="match status" value="1"/>
</dbReference>
<dbReference type="InterPro" id="IPR036709">
    <property type="entry name" value="Autotransporte_beta_dom_sf"/>
</dbReference>
<dbReference type="Proteomes" id="UP001204445">
    <property type="component" value="Unassembled WGS sequence"/>
</dbReference>
<evidence type="ECO:0000313" key="3">
    <source>
        <dbReference type="Proteomes" id="UP001204445"/>
    </source>
</evidence>
<gene>
    <name evidence="2" type="ORF">J2T55_002056</name>
</gene>
<evidence type="ECO:0000313" key="2">
    <source>
        <dbReference type="EMBL" id="MCS3904024.1"/>
    </source>
</evidence>